<evidence type="ECO:0000259" key="4">
    <source>
        <dbReference type="Pfam" id="PF09745"/>
    </source>
</evidence>
<gene>
    <name evidence="5" type="ORF">K470DRAFT_194206</name>
</gene>
<dbReference type="InterPro" id="IPR018612">
    <property type="entry name" value="NSRP1_N"/>
</dbReference>
<dbReference type="PANTHER" id="PTHR47845:SF1">
    <property type="entry name" value="NUCLEAR SPECKLE SPLICING REGULATORY PROTEIN 1 HOMOLOG"/>
    <property type="match status" value="1"/>
</dbReference>
<evidence type="ECO:0000256" key="3">
    <source>
        <dbReference type="SAM" id="MobiDB-lite"/>
    </source>
</evidence>
<name>A0A6A7C5Y2_9PEZI</name>
<evidence type="ECO:0000313" key="5">
    <source>
        <dbReference type="EMBL" id="KAF2862385.1"/>
    </source>
</evidence>
<protein>
    <recommendedName>
        <fullName evidence="4">Nuclear speckle splicing regulatory protein 1 N-terminal domain-containing protein</fullName>
    </recommendedName>
</protein>
<feature type="non-terminal residue" evidence="5">
    <location>
        <position position="261"/>
    </location>
</feature>
<dbReference type="OrthoDB" id="446635at2759"/>
<dbReference type="Proteomes" id="UP000799421">
    <property type="component" value="Unassembled WGS sequence"/>
</dbReference>
<dbReference type="InterPro" id="IPR053246">
    <property type="entry name" value="NS_splicing_regulatory_protein"/>
</dbReference>
<proteinExistence type="inferred from homology"/>
<dbReference type="AlphaFoldDB" id="A0A6A7C5Y2"/>
<dbReference type="Pfam" id="PF09745">
    <property type="entry name" value="NSRP1_N"/>
    <property type="match status" value="1"/>
</dbReference>
<feature type="compositionally biased region" description="Basic and acidic residues" evidence="3">
    <location>
        <begin position="187"/>
        <end position="261"/>
    </location>
</feature>
<evidence type="ECO:0000313" key="6">
    <source>
        <dbReference type="Proteomes" id="UP000799421"/>
    </source>
</evidence>
<comment type="similarity">
    <text evidence="1">Belongs to the NSRP1 family.</text>
</comment>
<evidence type="ECO:0000256" key="2">
    <source>
        <dbReference type="ARBA" id="ARBA00023054"/>
    </source>
</evidence>
<organism evidence="5 6">
    <name type="scientific">Piedraia hortae CBS 480.64</name>
    <dbReference type="NCBI Taxonomy" id="1314780"/>
    <lineage>
        <taxon>Eukaryota</taxon>
        <taxon>Fungi</taxon>
        <taxon>Dikarya</taxon>
        <taxon>Ascomycota</taxon>
        <taxon>Pezizomycotina</taxon>
        <taxon>Dothideomycetes</taxon>
        <taxon>Dothideomycetidae</taxon>
        <taxon>Capnodiales</taxon>
        <taxon>Piedraiaceae</taxon>
        <taxon>Piedraia</taxon>
    </lineage>
</organism>
<sequence>IFDYDSYHDAAQAYRNKIAAAKRKAALNREAQYFPAIQAAAEQRKKDQAIARDRILAKEREAEGDEFKDKEVFVTDAWRKRKEEVEGLRKLEEGKIEEKEGDVVGFMKGLKEDEDRVFREREEEIRRIMAAPRVGVAIEGGGEEKEEEQPPVGKIVERNDEGQVVDKRELLDAGLNVAVKKNSNGAEHLRAKNVERRAVKDKNLHVRREKQSQMIEEQLREKEKRKREEEEEERLRIENAAKSRKKDTEISDAKRRYLERK</sequence>
<dbReference type="PANTHER" id="PTHR47845">
    <property type="entry name" value="NUCLEAR SPECKLE SPLICING REGULATORY PROTEIN 1 HOMOLOG"/>
    <property type="match status" value="1"/>
</dbReference>
<keyword evidence="2" id="KW-0175">Coiled coil</keyword>
<feature type="region of interest" description="Disordered" evidence="3">
    <location>
        <begin position="184"/>
        <end position="261"/>
    </location>
</feature>
<feature type="non-terminal residue" evidence="5">
    <location>
        <position position="1"/>
    </location>
</feature>
<dbReference type="EMBL" id="MU005966">
    <property type="protein sequence ID" value="KAF2862385.1"/>
    <property type="molecule type" value="Genomic_DNA"/>
</dbReference>
<dbReference type="GO" id="GO:0000381">
    <property type="term" value="P:regulation of alternative mRNA splicing, via spliceosome"/>
    <property type="evidence" value="ECO:0007669"/>
    <property type="project" value="InterPro"/>
</dbReference>
<feature type="domain" description="Nuclear speckle splicing regulatory protein 1 N-terminal" evidence="4">
    <location>
        <begin position="1"/>
        <end position="99"/>
    </location>
</feature>
<evidence type="ECO:0000256" key="1">
    <source>
        <dbReference type="ARBA" id="ARBA00010126"/>
    </source>
</evidence>
<keyword evidence="6" id="KW-1185">Reference proteome</keyword>
<reference evidence="5" key="1">
    <citation type="journal article" date="2020" name="Stud. Mycol.">
        <title>101 Dothideomycetes genomes: a test case for predicting lifestyles and emergence of pathogens.</title>
        <authorList>
            <person name="Haridas S."/>
            <person name="Albert R."/>
            <person name="Binder M."/>
            <person name="Bloem J."/>
            <person name="Labutti K."/>
            <person name="Salamov A."/>
            <person name="Andreopoulos B."/>
            <person name="Baker S."/>
            <person name="Barry K."/>
            <person name="Bills G."/>
            <person name="Bluhm B."/>
            <person name="Cannon C."/>
            <person name="Castanera R."/>
            <person name="Culley D."/>
            <person name="Daum C."/>
            <person name="Ezra D."/>
            <person name="Gonzalez J."/>
            <person name="Henrissat B."/>
            <person name="Kuo A."/>
            <person name="Liang C."/>
            <person name="Lipzen A."/>
            <person name="Lutzoni F."/>
            <person name="Magnuson J."/>
            <person name="Mondo S."/>
            <person name="Nolan M."/>
            <person name="Ohm R."/>
            <person name="Pangilinan J."/>
            <person name="Park H.-J."/>
            <person name="Ramirez L."/>
            <person name="Alfaro M."/>
            <person name="Sun H."/>
            <person name="Tritt A."/>
            <person name="Yoshinaga Y."/>
            <person name="Zwiers L.-H."/>
            <person name="Turgeon B."/>
            <person name="Goodwin S."/>
            <person name="Spatafora J."/>
            <person name="Crous P."/>
            <person name="Grigoriev I."/>
        </authorList>
    </citation>
    <scope>NUCLEOTIDE SEQUENCE</scope>
    <source>
        <strain evidence="5">CBS 480.64</strain>
    </source>
</reference>
<accession>A0A6A7C5Y2</accession>